<dbReference type="Gene3D" id="3.30.450.20">
    <property type="entry name" value="PAS domain"/>
    <property type="match status" value="2"/>
</dbReference>
<dbReference type="GO" id="GO:0005886">
    <property type="term" value="C:plasma membrane"/>
    <property type="evidence" value="ECO:0007669"/>
    <property type="project" value="UniProtKB-SubCell"/>
</dbReference>
<evidence type="ECO:0000256" key="2">
    <source>
        <dbReference type="ARBA" id="ARBA00022475"/>
    </source>
</evidence>
<dbReference type="AlphaFoldDB" id="A0A1T2XKU4"/>
<evidence type="ECO:0000313" key="14">
    <source>
        <dbReference type="Proteomes" id="UP000190188"/>
    </source>
</evidence>
<comment type="subcellular location">
    <subcellularLocation>
        <location evidence="1">Cell membrane</location>
        <topology evidence="1">Multi-pass membrane protein</topology>
    </subcellularLocation>
</comment>
<keyword evidence="4 10" id="KW-0812">Transmembrane</keyword>
<keyword evidence="6 10" id="KW-0472">Membrane</keyword>
<evidence type="ECO:0000313" key="13">
    <source>
        <dbReference type="EMBL" id="OPA80425.1"/>
    </source>
</evidence>
<evidence type="ECO:0000256" key="5">
    <source>
        <dbReference type="ARBA" id="ARBA00022989"/>
    </source>
</evidence>
<feature type="transmembrane region" description="Helical" evidence="10">
    <location>
        <begin position="307"/>
        <end position="331"/>
    </location>
</feature>
<proteinExistence type="inferred from homology"/>
<gene>
    <name evidence="13" type="ORF">BVG16_06760</name>
</gene>
<evidence type="ECO:0000256" key="10">
    <source>
        <dbReference type="SAM" id="Phobius"/>
    </source>
</evidence>
<dbReference type="PANTHER" id="PTHR32089">
    <property type="entry name" value="METHYL-ACCEPTING CHEMOTAXIS PROTEIN MCPB"/>
    <property type="match status" value="1"/>
</dbReference>
<evidence type="ECO:0000256" key="3">
    <source>
        <dbReference type="ARBA" id="ARBA00022500"/>
    </source>
</evidence>
<sequence>MHAQPKLKVTFKNPFKSVGLKLFIIFFVSSIVFVLGIGLYSYSQSKTIIKEQSSEANYQTMVQAREKLDLIFSKYEDLSMQLLMSKELQENLNISISSGESDYNKFSASKKVSDILQQFSVTNASISGISLIPMKGDTHIESTNGTGANVEEIRKKDWFIDALKANGRTVYIPTQTGRLIGGSQEQTFGMARQLKDVLSGRTSHVLLIELKVSEIGKNLTSINLGDGSDLLLLGLDNQVVYSQKPELITQKSALVLPEAQEANQGASATVTNETGKDFLVSYSPLAASGWKLVSEVPVKKLVEKASYIFNITIISAVIATIVAALVGLWVVGMVGRPLNHLRNLMNQGANGNLAVRTKIKTEDEIGQLSRGFNEMMDNITSLVQHTSQSASDVLHTASELSDASKKTAISAREIAVATEEIANGASNLAVEAERGNDLTITIGTNMSKVIESNMEMGTAASEVERVSEQGISHMNTLTEKTSLTEEMVRSLVQKVNALKESTNSIRKILDVLSNMTKQTNILSLNATIEASRAGAAGKGFMVVADEIRKLADQSRQSISIVGEITDKISGEIVETVDVLSTAYPIFQEQILSVREANEIFWTVQGQMGGFIQQLDQTTDSIQQLDQSQATLAEAMSNVSAVAEEASATSEEVASLSNEQLSVSSNLIDLSNKLEEVSTRLKETLSRFTL</sequence>
<dbReference type="SMART" id="SM00304">
    <property type="entry name" value="HAMP"/>
    <property type="match status" value="1"/>
</dbReference>
<dbReference type="Pfam" id="PF00672">
    <property type="entry name" value="HAMP"/>
    <property type="match status" value="1"/>
</dbReference>
<dbReference type="GO" id="GO:0006935">
    <property type="term" value="P:chemotaxis"/>
    <property type="evidence" value="ECO:0007669"/>
    <property type="project" value="UniProtKB-KW"/>
</dbReference>
<name>A0A1T2XKU4_9BACL</name>
<feature type="domain" description="HAMP" evidence="12">
    <location>
        <begin position="332"/>
        <end position="384"/>
    </location>
</feature>
<dbReference type="OrthoDB" id="9760371at2"/>
<dbReference type="InterPro" id="IPR004089">
    <property type="entry name" value="MCPsignal_dom"/>
</dbReference>
<evidence type="ECO:0000256" key="7">
    <source>
        <dbReference type="ARBA" id="ARBA00023224"/>
    </source>
</evidence>
<keyword evidence="5 10" id="KW-1133">Transmembrane helix</keyword>
<evidence type="ECO:0000256" key="8">
    <source>
        <dbReference type="ARBA" id="ARBA00029447"/>
    </source>
</evidence>
<organism evidence="13 14">
    <name type="scientific">Paenibacillus selenitireducens</name>
    <dbReference type="NCBI Taxonomy" id="1324314"/>
    <lineage>
        <taxon>Bacteria</taxon>
        <taxon>Bacillati</taxon>
        <taxon>Bacillota</taxon>
        <taxon>Bacilli</taxon>
        <taxon>Bacillales</taxon>
        <taxon>Paenibacillaceae</taxon>
        <taxon>Paenibacillus</taxon>
    </lineage>
</organism>
<dbReference type="GO" id="GO:0007165">
    <property type="term" value="P:signal transduction"/>
    <property type="evidence" value="ECO:0007669"/>
    <property type="project" value="UniProtKB-KW"/>
</dbReference>
<dbReference type="PANTHER" id="PTHR32089:SF112">
    <property type="entry name" value="LYSOZYME-LIKE PROTEIN-RELATED"/>
    <property type="match status" value="1"/>
</dbReference>
<dbReference type="Pfam" id="PF00015">
    <property type="entry name" value="MCPsignal"/>
    <property type="match status" value="1"/>
</dbReference>
<dbReference type="InterPro" id="IPR033479">
    <property type="entry name" value="dCache_1"/>
</dbReference>
<dbReference type="Gene3D" id="1.10.287.950">
    <property type="entry name" value="Methyl-accepting chemotaxis protein"/>
    <property type="match status" value="1"/>
</dbReference>
<comment type="caution">
    <text evidence="13">The sequence shown here is derived from an EMBL/GenBank/DDBJ whole genome shotgun (WGS) entry which is preliminary data.</text>
</comment>
<dbReference type="SMART" id="SM00283">
    <property type="entry name" value="MA"/>
    <property type="match status" value="1"/>
</dbReference>
<dbReference type="Proteomes" id="UP000190188">
    <property type="component" value="Unassembled WGS sequence"/>
</dbReference>
<reference evidence="13 14" key="1">
    <citation type="submission" date="2017-01" db="EMBL/GenBank/DDBJ databases">
        <title>Genome analysis of Paenibacillus selenitrireducens ES3-24.</title>
        <authorList>
            <person name="Xu D."/>
            <person name="Yao R."/>
            <person name="Zheng S."/>
        </authorList>
    </citation>
    <scope>NUCLEOTIDE SEQUENCE [LARGE SCALE GENOMIC DNA]</scope>
    <source>
        <strain evidence="13 14">ES3-24</strain>
    </source>
</reference>
<dbReference type="RefSeq" id="WP_078497773.1">
    <property type="nucleotide sequence ID" value="NZ_MSZX01000002.1"/>
</dbReference>
<evidence type="ECO:0000256" key="6">
    <source>
        <dbReference type="ARBA" id="ARBA00023136"/>
    </source>
</evidence>
<keyword evidence="2" id="KW-1003">Cell membrane</keyword>
<dbReference type="STRING" id="1324314.BVG16_06760"/>
<keyword evidence="3" id="KW-0145">Chemotaxis</keyword>
<keyword evidence="7 9" id="KW-0807">Transducer</keyword>
<evidence type="ECO:0008006" key="15">
    <source>
        <dbReference type="Google" id="ProtNLM"/>
    </source>
</evidence>
<evidence type="ECO:0000259" key="12">
    <source>
        <dbReference type="PROSITE" id="PS50885"/>
    </source>
</evidence>
<dbReference type="SUPFAM" id="SSF58104">
    <property type="entry name" value="Methyl-accepting chemotaxis protein (MCP) signaling domain"/>
    <property type="match status" value="1"/>
</dbReference>
<dbReference type="Pfam" id="PF02743">
    <property type="entry name" value="dCache_1"/>
    <property type="match status" value="1"/>
</dbReference>
<evidence type="ECO:0000259" key="11">
    <source>
        <dbReference type="PROSITE" id="PS50111"/>
    </source>
</evidence>
<dbReference type="CDD" id="cd06225">
    <property type="entry name" value="HAMP"/>
    <property type="match status" value="1"/>
</dbReference>
<feature type="transmembrane region" description="Helical" evidence="10">
    <location>
        <begin position="20"/>
        <end position="42"/>
    </location>
</feature>
<keyword evidence="14" id="KW-1185">Reference proteome</keyword>
<dbReference type="InterPro" id="IPR003660">
    <property type="entry name" value="HAMP_dom"/>
</dbReference>
<feature type="domain" description="Methyl-accepting transducer" evidence="11">
    <location>
        <begin position="403"/>
        <end position="653"/>
    </location>
</feature>
<evidence type="ECO:0000256" key="1">
    <source>
        <dbReference type="ARBA" id="ARBA00004651"/>
    </source>
</evidence>
<dbReference type="Gene3D" id="6.10.340.10">
    <property type="match status" value="1"/>
</dbReference>
<accession>A0A1T2XKU4</accession>
<dbReference type="PROSITE" id="PS50111">
    <property type="entry name" value="CHEMOTAXIS_TRANSDUC_2"/>
    <property type="match status" value="1"/>
</dbReference>
<dbReference type="PROSITE" id="PS50885">
    <property type="entry name" value="HAMP"/>
    <property type="match status" value="1"/>
</dbReference>
<evidence type="ECO:0000256" key="9">
    <source>
        <dbReference type="PROSITE-ProRule" id="PRU00284"/>
    </source>
</evidence>
<evidence type="ECO:0000256" key="4">
    <source>
        <dbReference type="ARBA" id="ARBA00022692"/>
    </source>
</evidence>
<comment type="similarity">
    <text evidence="8">Belongs to the methyl-accepting chemotaxis (MCP) protein family.</text>
</comment>
<dbReference type="EMBL" id="MSZX01000002">
    <property type="protein sequence ID" value="OPA80425.1"/>
    <property type="molecule type" value="Genomic_DNA"/>
</dbReference>
<protein>
    <recommendedName>
        <fullName evidence="15">Methyl-accepting chemotaxis protein</fullName>
    </recommendedName>
</protein>